<feature type="region of interest" description="Disordered" evidence="1">
    <location>
        <begin position="328"/>
        <end position="356"/>
    </location>
</feature>
<proteinExistence type="predicted"/>
<feature type="region of interest" description="Disordered" evidence="1">
    <location>
        <begin position="76"/>
        <end position="178"/>
    </location>
</feature>
<keyword evidence="2" id="KW-0812">Transmembrane</keyword>
<evidence type="ECO:0000313" key="4">
    <source>
        <dbReference type="Proteomes" id="UP000252519"/>
    </source>
</evidence>
<sequence>MKPRRERKKSFANLQGVPTTVVTLTNTQLLPVDGDTLRMKTIRNRVEPMSDVTADEDVVEIDIDAPPRVYISKIMSRGVPNEGADPSTAKPKKRKGKGKKKKKKLEQSTTHPPTAAQSTKKRKGHRRKQNKGNEHGGTGTSEQTKSPRHLFSSPGVPQFTTPRPHQSSFLHGVIDPKDPRFSNQGQIRGYPMHIASRKPTPSTRLSEETRLMWEMDELNYTTYAAAPKTTVVTDVEEEKKEDSSILSVIQLILPSEQPTTTAAPRKSFYSTHTLSTWKLTESPPTTSTTQAPITRVLWIAQGVQTEEEKAFEKQQMVIQEVHREKSTLEQLSDEVPTAAPAPPKVTTTSRPRPVKHGFDRSLDEAIDAGIISYPSDDFTSQREYGDDGNFQFQLSTFSSSATCIARTMFDLWCVCQLMTLFPYLIGVCVARRSLFVSHLVLDILLLVIGFVYT</sequence>
<name>A0A368FM69_ANCCA</name>
<feature type="compositionally biased region" description="Polar residues" evidence="1">
    <location>
        <begin position="158"/>
        <end position="169"/>
    </location>
</feature>
<feature type="compositionally biased region" description="Basic residues" evidence="1">
    <location>
        <begin position="90"/>
        <end position="104"/>
    </location>
</feature>
<evidence type="ECO:0000313" key="3">
    <source>
        <dbReference type="EMBL" id="RCN32628.1"/>
    </source>
</evidence>
<feature type="compositionally biased region" description="Polar residues" evidence="1">
    <location>
        <begin position="107"/>
        <end position="118"/>
    </location>
</feature>
<accession>A0A368FM69</accession>
<reference evidence="3 4" key="1">
    <citation type="submission" date="2014-10" db="EMBL/GenBank/DDBJ databases">
        <title>Draft genome of the hookworm Ancylostoma caninum.</title>
        <authorList>
            <person name="Mitreva M."/>
        </authorList>
    </citation>
    <scope>NUCLEOTIDE SEQUENCE [LARGE SCALE GENOMIC DNA]</scope>
    <source>
        <strain evidence="3 4">Baltimore</strain>
    </source>
</reference>
<evidence type="ECO:0000256" key="1">
    <source>
        <dbReference type="SAM" id="MobiDB-lite"/>
    </source>
</evidence>
<dbReference type="EMBL" id="JOJR01001057">
    <property type="protein sequence ID" value="RCN32628.1"/>
    <property type="molecule type" value="Genomic_DNA"/>
</dbReference>
<feature type="transmembrane region" description="Helical" evidence="2">
    <location>
        <begin position="433"/>
        <end position="452"/>
    </location>
</feature>
<comment type="caution">
    <text evidence="3">The sequence shown here is derived from an EMBL/GenBank/DDBJ whole genome shotgun (WGS) entry which is preliminary data.</text>
</comment>
<evidence type="ECO:0000256" key="2">
    <source>
        <dbReference type="SAM" id="Phobius"/>
    </source>
</evidence>
<keyword evidence="2" id="KW-1133">Transmembrane helix</keyword>
<dbReference type="Proteomes" id="UP000252519">
    <property type="component" value="Unassembled WGS sequence"/>
</dbReference>
<organism evidence="3 4">
    <name type="scientific">Ancylostoma caninum</name>
    <name type="common">Dog hookworm</name>
    <dbReference type="NCBI Taxonomy" id="29170"/>
    <lineage>
        <taxon>Eukaryota</taxon>
        <taxon>Metazoa</taxon>
        <taxon>Ecdysozoa</taxon>
        <taxon>Nematoda</taxon>
        <taxon>Chromadorea</taxon>
        <taxon>Rhabditida</taxon>
        <taxon>Rhabditina</taxon>
        <taxon>Rhabditomorpha</taxon>
        <taxon>Strongyloidea</taxon>
        <taxon>Ancylostomatidae</taxon>
        <taxon>Ancylostomatinae</taxon>
        <taxon>Ancylostoma</taxon>
    </lineage>
</organism>
<dbReference type="OrthoDB" id="5859334at2759"/>
<gene>
    <name evidence="3" type="ORF">ANCCAN_21560</name>
</gene>
<dbReference type="AlphaFoldDB" id="A0A368FM69"/>
<feature type="transmembrane region" description="Helical" evidence="2">
    <location>
        <begin position="409"/>
        <end position="427"/>
    </location>
</feature>
<keyword evidence="4" id="KW-1185">Reference proteome</keyword>
<protein>
    <submittedName>
        <fullName evidence="3">Uncharacterized protein</fullName>
    </submittedName>
</protein>
<feature type="compositionally biased region" description="Basic residues" evidence="1">
    <location>
        <begin position="119"/>
        <end position="130"/>
    </location>
</feature>
<keyword evidence="2" id="KW-0472">Membrane</keyword>